<organism evidence="1 2">
    <name type="scientific">Intoshia linei</name>
    <dbReference type="NCBI Taxonomy" id="1819745"/>
    <lineage>
        <taxon>Eukaryota</taxon>
        <taxon>Metazoa</taxon>
        <taxon>Spiralia</taxon>
        <taxon>Lophotrochozoa</taxon>
        <taxon>Mesozoa</taxon>
        <taxon>Orthonectida</taxon>
        <taxon>Rhopaluridae</taxon>
        <taxon>Intoshia</taxon>
    </lineage>
</organism>
<dbReference type="AlphaFoldDB" id="A0A177AUV8"/>
<comment type="caution">
    <text evidence="1">The sequence shown here is derived from an EMBL/GenBank/DDBJ whole genome shotgun (WGS) entry which is preliminary data.</text>
</comment>
<dbReference type="EMBL" id="LWCA01001144">
    <property type="protein sequence ID" value="OAF65797.1"/>
    <property type="molecule type" value="Genomic_DNA"/>
</dbReference>
<protein>
    <submittedName>
        <fullName evidence="1">Uncharacterized protein</fullName>
    </submittedName>
</protein>
<accession>A0A177AUV8</accession>
<name>A0A177AUV8_9BILA</name>
<evidence type="ECO:0000313" key="2">
    <source>
        <dbReference type="Proteomes" id="UP000078046"/>
    </source>
</evidence>
<reference evidence="1 2" key="1">
    <citation type="submission" date="2016-04" db="EMBL/GenBank/DDBJ databases">
        <title>The genome of Intoshia linei affirms orthonectids as highly simplified spiralians.</title>
        <authorList>
            <person name="Mikhailov K.V."/>
            <person name="Slusarev G.S."/>
            <person name="Nikitin M.A."/>
            <person name="Logacheva M.D."/>
            <person name="Penin A."/>
            <person name="Aleoshin V."/>
            <person name="Panchin Y.V."/>
        </authorList>
    </citation>
    <scope>NUCLEOTIDE SEQUENCE [LARGE SCALE GENOMIC DNA]</scope>
    <source>
        <strain evidence="1">Intl2013</strain>
        <tissue evidence="1">Whole animal</tissue>
    </source>
</reference>
<sequence>MEEFINESNNSKYIKTLSVDKYYEYYERLIKLQNNVNEPRIKNDWNILNKYELIAEGDLKYIVKKRTMKKVLNIEDTYIEISDYHINSGHSGHIHKCNTDDSFFCSRHNEWTFWRQYGIGFN</sequence>
<dbReference type="Proteomes" id="UP000078046">
    <property type="component" value="Unassembled WGS sequence"/>
</dbReference>
<gene>
    <name evidence="1" type="ORF">A3Q56_06457</name>
</gene>
<proteinExistence type="predicted"/>
<evidence type="ECO:0000313" key="1">
    <source>
        <dbReference type="EMBL" id="OAF65797.1"/>
    </source>
</evidence>
<keyword evidence="2" id="KW-1185">Reference proteome</keyword>